<feature type="binding site" evidence="11">
    <location>
        <position position="127"/>
    </location>
    <ligand>
        <name>Zn(2+)</name>
        <dbReference type="ChEBI" id="CHEBI:29105"/>
    </ligand>
</feature>
<name>A0A4R4RAD4_9ACTN</name>
<evidence type="ECO:0000256" key="6">
    <source>
        <dbReference type="ARBA" id="ARBA00022723"/>
    </source>
</evidence>
<evidence type="ECO:0000256" key="3">
    <source>
        <dbReference type="ARBA" id="ARBA00011738"/>
    </source>
</evidence>
<sequence length="135" mass="15204">MPRTRISRRASRQRDAVTQLLGELGEFHSAQQIHALLGDRGVRMGLSTTYRILQRLTEGGDVSVVYGRGHEAMYRWCGPESHCHLVCRVCLHTVEVPESTLVAHAVDLARQYDFLEIESTIEVLGICRDCAVQQD</sequence>
<dbReference type="Gene3D" id="1.10.10.10">
    <property type="entry name" value="Winged helix-like DNA-binding domain superfamily/Winged helix DNA-binding domain"/>
    <property type="match status" value="1"/>
</dbReference>
<keyword evidence="7 11" id="KW-0862">Zinc</keyword>
<keyword evidence="8" id="KW-0805">Transcription regulation</keyword>
<dbReference type="SUPFAM" id="SSF46785">
    <property type="entry name" value="Winged helix' DNA-binding domain"/>
    <property type="match status" value="1"/>
</dbReference>
<dbReference type="GO" id="GO:0000976">
    <property type="term" value="F:transcription cis-regulatory region binding"/>
    <property type="evidence" value="ECO:0007669"/>
    <property type="project" value="TreeGrafter"/>
</dbReference>
<feature type="binding site" evidence="11">
    <location>
        <position position="130"/>
    </location>
    <ligand>
        <name>Zn(2+)</name>
        <dbReference type="ChEBI" id="CHEBI:29105"/>
    </ligand>
</feature>
<evidence type="ECO:0000256" key="10">
    <source>
        <dbReference type="ARBA" id="ARBA00023163"/>
    </source>
</evidence>
<dbReference type="AlphaFoldDB" id="A0A4R4RAD4"/>
<dbReference type="InterPro" id="IPR036390">
    <property type="entry name" value="WH_DNA-bd_sf"/>
</dbReference>
<dbReference type="Pfam" id="PF01475">
    <property type="entry name" value="FUR"/>
    <property type="match status" value="1"/>
</dbReference>
<evidence type="ECO:0000256" key="7">
    <source>
        <dbReference type="ARBA" id="ARBA00022833"/>
    </source>
</evidence>
<dbReference type="Gene3D" id="3.30.1490.190">
    <property type="match status" value="1"/>
</dbReference>
<accession>A0A4R4RAD4</accession>
<keyword evidence="9" id="KW-0238">DNA-binding</keyword>
<dbReference type="InterPro" id="IPR036388">
    <property type="entry name" value="WH-like_DNA-bd_sf"/>
</dbReference>
<dbReference type="GO" id="GO:1900376">
    <property type="term" value="P:regulation of secondary metabolite biosynthetic process"/>
    <property type="evidence" value="ECO:0007669"/>
    <property type="project" value="TreeGrafter"/>
</dbReference>
<organism evidence="12 13">
    <name type="scientific">Jiangella ureilytica</name>
    <dbReference type="NCBI Taxonomy" id="2530374"/>
    <lineage>
        <taxon>Bacteria</taxon>
        <taxon>Bacillati</taxon>
        <taxon>Actinomycetota</taxon>
        <taxon>Actinomycetes</taxon>
        <taxon>Jiangellales</taxon>
        <taxon>Jiangellaceae</taxon>
        <taxon>Jiangella</taxon>
    </lineage>
</organism>
<dbReference type="EMBL" id="SMKL01000112">
    <property type="protein sequence ID" value="TDC46016.1"/>
    <property type="molecule type" value="Genomic_DNA"/>
</dbReference>
<evidence type="ECO:0000256" key="5">
    <source>
        <dbReference type="ARBA" id="ARBA00022491"/>
    </source>
</evidence>
<comment type="subunit">
    <text evidence="3">Homodimer.</text>
</comment>
<evidence type="ECO:0000256" key="1">
    <source>
        <dbReference type="ARBA" id="ARBA00004496"/>
    </source>
</evidence>
<dbReference type="PANTHER" id="PTHR33202">
    <property type="entry name" value="ZINC UPTAKE REGULATION PROTEIN"/>
    <property type="match status" value="1"/>
</dbReference>
<protein>
    <submittedName>
        <fullName evidence="12">Transcriptional repressor</fullName>
    </submittedName>
</protein>
<comment type="cofactor">
    <cofactor evidence="11">
        <name>Zn(2+)</name>
        <dbReference type="ChEBI" id="CHEBI:29105"/>
    </cofactor>
    <text evidence="11">Binds 1 zinc ion per subunit.</text>
</comment>
<dbReference type="GO" id="GO:0005829">
    <property type="term" value="C:cytosol"/>
    <property type="evidence" value="ECO:0007669"/>
    <property type="project" value="TreeGrafter"/>
</dbReference>
<dbReference type="Proteomes" id="UP000295621">
    <property type="component" value="Unassembled WGS sequence"/>
</dbReference>
<gene>
    <name evidence="12" type="ORF">E1212_27825</name>
</gene>
<comment type="similarity">
    <text evidence="2">Belongs to the Fur family.</text>
</comment>
<evidence type="ECO:0000256" key="2">
    <source>
        <dbReference type="ARBA" id="ARBA00007957"/>
    </source>
</evidence>
<comment type="caution">
    <text evidence="12">The sequence shown here is derived from an EMBL/GenBank/DDBJ whole genome shotgun (WGS) entry which is preliminary data.</text>
</comment>
<evidence type="ECO:0000256" key="4">
    <source>
        <dbReference type="ARBA" id="ARBA00022490"/>
    </source>
</evidence>
<evidence type="ECO:0000256" key="11">
    <source>
        <dbReference type="PIRSR" id="PIRSR602481-1"/>
    </source>
</evidence>
<evidence type="ECO:0000256" key="8">
    <source>
        <dbReference type="ARBA" id="ARBA00023015"/>
    </source>
</evidence>
<evidence type="ECO:0000313" key="13">
    <source>
        <dbReference type="Proteomes" id="UP000295621"/>
    </source>
</evidence>
<feature type="binding site" evidence="11">
    <location>
        <position position="87"/>
    </location>
    <ligand>
        <name>Zn(2+)</name>
        <dbReference type="ChEBI" id="CHEBI:29105"/>
    </ligand>
</feature>
<keyword evidence="13" id="KW-1185">Reference proteome</keyword>
<keyword evidence="10" id="KW-0804">Transcription</keyword>
<dbReference type="CDD" id="cd07153">
    <property type="entry name" value="Fur_like"/>
    <property type="match status" value="1"/>
</dbReference>
<dbReference type="GO" id="GO:0008270">
    <property type="term" value="F:zinc ion binding"/>
    <property type="evidence" value="ECO:0007669"/>
    <property type="project" value="TreeGrafter"/>
</dbReference>
<keyword evidence="6 11" id="KW-0479">Metal-binding</keyword>
<comment type="subcellular location">
    <subcellularLocation>
        <location evidence="1">Cytoplasm</location>
    </subcellularLocation>
</comment>
<keyword evidence="5" id="KW-0678">Repressor</keyword>
<dbReference type="GO" id="GO:0045892">
    <property type="term" value="P:negative regulation of DNA-templated transcription"/>
    <property type="evidence" value="ECO:0007669"/>
    <property type="project" value="TreeGrafter"/>
</dbReference>
<dbReference type="RefSeq" id="WP_131988592.1">
    <property type="nucleotide sequence ID" value="NZ_SMKL01000112.1"/>
</dbReference>
<dbReference type="PANTHER" id="PTHR33202:SF2">
    <property type="entry name" value="FERRIC UPTAKE REGULATION PROTEIN"/>
    <property type="match status" value="1"/>
</dbReference>
<dbReference type="GO" id="GO:0003700">
    <property type="term" value="F:DNA-binding transcription factor activity"/>
    <property type="evidence" value="ECO:0007669"/>
    <property type="project" value="InterPro"/>
</dbReference>
<evidence type="ECO:0000256" key="9">
    <source>
        <dbReference type="ARBA" id="ARBA00023125"/>
    </source>
</evidence>
<evidence type="ECO:0000313" key="12">
    <source>
        <dbReference type="EMBL" id="TDC46016.1"/>
    </source>
</evidence>
<keyword evidence="4" id="KW-0963">Cytoplasm</keyword>
<reference evidence="12 13" key="1">
    <citation type="submission" date="2019-02" db="EMBL/GenBank/DDBJ databases">
        <title>Draft genome sequences of novel Actinobacteria.</title>
        <authorList>
            <person name="Sahin N."/>
            <person name="Ay H."/>
            <person name="Saygin H."/>
        </authorList>
    </citation>
    <scope>NUCLEOTIDE SEQUENCE [LARGE SCALE GENOMIC DNA]</scope>
    <source>
        <strain evidence="12 13">KC603</strain>
    </source>
</reference>
<proteinExistence type="inferred from homology"/>
<dbReference type="OrthoDB" id="8659436at2"/>
<feature type="binding site" evidence="11">
    <location>
        <position position="90"/>
    </location>
    <ligand>
        <name>Zn(2+)</name>
        <dbReference type="ChEBI" id="CHEBI:29105"/>
    </ligand>
</feature>
<dbReference type="InterPro" id="IPR043135">
    <property type="entry name" value="Fur_C"/>
</dbReference>
<dbReference type="InterPro" id="IPR002481">
    <property type="entry name" value="FUR"/>
</dbReference>